<keyword evidence="1" id="KW-0472">Membrane</keyword>
<evidence type="ECO:0008006" key="4">
    <source>
        <dbReference type="Google" id="ProtNLM"/>
    </source>
</evidence>
<dbReference type="EMBL" id="SODP01000001">
    <property type="protein sequence ID" value="TDW78038.1"/>
    <property type="molecule type" value="Genomic_DNA"/>
</dbReference>
<organism evidence="2 3">
    <name type="scientific">Kribbella pratensis</name>
    <dbReference type="NCBI Taxonomy" id="2512112"/>
    <lineage>
        <taxon>Bacteria</taxon>
        <taxon>Bacillati</taxon>
        <taxon>Actinomycetota</taxon>
        <taxon>Actinomycetes</taxon>
        <taxon>Propionibacteriales</taxon>
        <taxon>Kribbellaceae</taxon>
        <taxon>Kribbella</taxon>
    </lineage>
</organism>
<accession>A0A4R8CPF6</accession>
<dbReference type="Proteomes" id="UP000295146">
    <property type="component" value="Unassembled WGS sequence"/>
</dbReference>
<dbReference type="RefSeq" id="WP_134103530.1">
    <property type="nucleotide sequence ID" value="NZ_SODP01000001.1"/>
</dbReference>
<reference evidence="2 3" key="1">
    <citation type="submission" date="2019-03" db="EMBL/GenBank/DDBJ databases">
        <title>Genomic Encyclopedia of Type Strains, Phase III (KMG-III): the genomes of soil and plant-associated and newly described type strains.</title>
        <authorList>
            <person name="Whitman W."/>
        </authorList>
    </citation>
    <scope>NUCLEOTIDE SEQUENCE [LARGE SCALE GENOMIC DNA]</scope>
    <source>
        <strain evidence="2 3">VKM Ac-2573</strain>
    </source>
</reference>
<dbReference type="AlphaFoldDB" id="A0A4R8CPF6"/>
<comment type="caution">
    <text evidence="2">The sequence shown here is derived from an EMBL/GenBank/DDBJ whole genome shotgun (WGS) entry which is preliminary data.</text>
</comment>
<gene>
    <name evidence="2" type="ORF">EV653_3227</name>
</gene>
<dbReference type="OrthoDB" id="5148077at2"/>
<keyword evidence="1" id="KW-0812">Transmembrane</keyword>
<evidence type="ECO:0000313" key="3">
    <source>
        <dbReference type="Proteomes" id="UP000295146"/>
    </source>
</evidence>
<keyword evidence="3" id="KW-1185">Reference proteome</keyword>
<keyword evidence="1" id="KW-1133">Transmembrane helix</keyword>
<feature type="transmembrane region" description="Helical" evidence="1">
    <location>
        <begin position="94"/>
        <end position="112"/>
    </location>
</feature>
<feature type="transmembrane region" description="Helical" evidence="1">
    <location>
        <begin position="148"/>
        <end position="169"/>
    </location>
</feature>
<name>A0A4R8CPF6_9ACTN</name>
<evidence type="ECO:0000313" key="2">
    <source>
        <dbReference type="EMBL" id="TDW78038.1"/>
    </source>
</evidence>
<proteinExistence type="predicted"/>
<sequence length="232" mass="25128">MTQIPMQKATPTTHADIRPLWRWTAALILPIGPAAVALLRYFLPYNTTDDVPTIVNKIVGNLDRSSFVLWLGYIAFLTLVPGVYFVGRLTRRSTPWLTAVAVVLMIAGYLSLPWTAASDVFTWSAGTAGLDPASIAKAADVTHGSMNLAGFVFVIGHVFGTILLGIAMWRSHVGPRWAAIAVLVSQPIHFVAAVIVSSHTLDLVGWGLEAAGFAAVGWAILRMRDDEWQPLP</sequence>
<feature type="transmembrane region" description="Helical" evidence="1">
    <location>
        <begin position="20"/>
        <end position="43"/>
    </location>
</feature>
<feature type="transmembrane region" description="Helical" evidence="1">
    <location>
        <begin position="67"/>
        <end position="87"/>
    </location>
</feature>
<protein>
    <recommendedName>
        <fullName evidence="4">DUF4386 family protein</fullName>
    </recommendedName>
</protein>
<evidence type="ECO:0000256" key="1">
    <source>
        <dbReference type="SAM" id="Phobius"/>
    </source>
</evidence>
<feature type="transmembrane region" description="Helical" evidence="1">
    <location>
        <begin position="176"/>
        <end position="197"/>
    </location>
</feature>
<feature type="transmembrane region" description="Helical" evidence="1">
    <location>
        <begin position="203"/>
        <end position="221"/>
    </location>
</feature>